<name>A0ABR4JR25_9EURO</name>
<comment type="caution">
    <text evidence="4">The sequence shown here is derived from an EMBL/GenBank/DDBJ whole genome shotgun (WGS) entry which is preliminary data.</text>
</comment>
<dbReference type="RefSeq" id="XP_070895123.1">
    <property type="nucleotide sequence ID" value="XM_071046731.1"/>
</dbReference>
<dbReference type="Pfam" id="PF22939">
    <property type="entry name" value="WHD_GPIID"/>
    <property type="match status" value="1"/>
</dbReference>
<dbReference type="PANTHER" id="PTHR10039">
    <property type="entry name" value="AMELOGENIN"/>
    <property type="match status" value="1"/>
</dbReference>
<reference evidence="4 5" key="1">
    <citation type="submission" date="2024-07" db="EMBL/GenBank/DDBJ databases">
        <title>Section-level genome sequencing and comparative genomics of Aspergillus sections Usti and Cavernicolus.</title>
        <authorList>
            <consortium name="Lawrence Berkeley National Laboratory"/>
            <person name="Nybo J.L."/>
            <person name="Vesth T.C."/>
            <person name="Theobald S."/>
            <person name="Frisvad J.C."/>
            <person name="Larsen T.O."/>
            <person name="Kjaerboelling I."/>
            <person name="Rothschild-Mancinelli K."/>
            <person name="Lyhne E.K."/>
            <person name="Kogle M.E."/>
            <person name="Barry K."/>
            <person name="Clum A."/>
            <person name="Na H."/>
            <person name="Ledsgaard L."/>
            <person name="Lin J."/>
            <person name="Lipzen A."/>
            <person name="Kuo A."/>
            <person name="Riley R."/>
            <person name="Mondo S."/>
            <person name="LaButti K."/>
            <person name="Haridas S."/>
            <person name="Pangalinan J."/>
            <person name="Salamov A.A."/>
            <person name="Simmons B.A."/>
            <person name="Magnuson J.K."/>
            <person name="Chen J."/>
            <person name="Drula E."/>
            <person name="Henrissat B."/>
            <person name="Wiebenga A."/>
            <person name="Lubbers R.J."/>
            <person name="Gomes A.C."/>
            <person name="Macurrencykelacurrency M.R."/>
            <person name="Stajich J."/>
            <person name="Grigoriev I.V."/>
            <person name="Mortensen U.H."/>
            <person name="De vries R.P."/>
            <person name="Baker S.E."/>
            <person name="Andersen M.R."/>
        </authorList>
    </citation>
    <scope>NUCLEOTIDE SEQUENCE [LARGE SCALE GENOMIC DNA]</scope>
    <source>
        <strain evidence="4 5">CBS 756.74</strain>
    </source>
</reference>
<dbReference type="PANTHER" id="PTHR10039:SF16">
    <property type="entry name" value="GPI INOSITOL-DEACYLASE"/>
    <property type="match status" value="1"/>
</dbReference>
<sequence length="1455" mass="162841">MHHIGKSFLGAISTSPCIANSDTYIVVIGHSMGGLVIKKAYILAEQDAVHISLAKRFAALYFLATPHRGSDLAKMLKNILKVAYDRAYVGDLEPNSAAVQVINDEFRHVSAGLELWSFYETQKMKMFGSLIVNPESAILGYREERQIPMTADHRSICKFDTSGDPNYNLLRNALASTVSKITTTISERKLKQRREKIVGLKYYLGVSNSLDDELANICEARMEGSCKWLSTKASYVCWRDGRSGSHRTLWIKGKPATGKSVLAGYVIDQLNELGQAYSYFFFKHGDNSRSNLGSCLRSLAFQMARSNPETGDAILGMRADGVSLDRVDDRTLWRTLFLNCIFQTTMDRHYWVLDALDECSNPRLFLDPIISTMDESIALKILITSRDTVNLNQGFLVVPPNLVQSLTISTADTKPDICLLIEKRMRALKVVSPDDQVTLAEKILAKSQGLFLWTNLVLDELLGCHSKKEIHQTLEDVPRGMELLYKRTLDLMSQATRGKELAKTILMWAVCAVRPMTTGELEGALTLDIHDSFPRLEESIFALCGQLVVVDKYGKVNLVHESVREFLVASGLESEFSIEETNAHTRMAEVCLKYLAGEEMKPPRSSRRGSSAKLPATRLDFAAYAYEAYSYHLSKADPRAAETFQLIIKFLRFNVLAWIEMVAESRNLTQLVRASKHLKTYVNACVAERTPLDPRIQVLRQWATDFARIPAMFANALMASPSAIYSLIPPFCPTESMVYNTRGSSRRLEVLGALNQQWDDRLLCIEFRQGQPRALRYGDEFLAVGLSSGAVLLYYARSYQEYAIFEHGEAVNFIAFKNKTDLMATCGSKKARVWNIKSGQLVHSFPSPPRPLGLEFDGGRLLVASGSNYFATWDLEQDALPECVQKSWSETYPSDTMSPTPPRGSPCALALSTSHRLLAVAYSGQSIALWDMKEDVYAGSCGKKHPNGETSTHVVTALAFNANPDISLLAVAYLDGDLALLDPFADEQLECFRANCQTLCSSPNGRLLAAGGANGIINIYEFDTLKVLYQVKSSSTYIKQLAFAKDSMLLADIRGAQCTVWEPEALLREPIREDSSGITSTTVVDTISMEAKAKVTAMVVHHTSEVIFCGKDDGSVVIYEQKTATSLGTLYSHKSPVRLLVWIARRDALLSIDASNRIFLYRIQKKASKEWPLNPTVIFKSHLDSEKAITDVLVGDMVAKFLVSTRDSDYLFNLNSGEYEEERTQPQVSGIRKWLPHPKSPLHLMCVDNVKVRAYCWSDWSELSSITLSLDNIVAELKSTSLYSIGEKQRIMLNLFYLNNSVNTNKIVLIDVDCLDIGNVDSSFSPEKQVESMTALNQNTTEEDERNMITTPSLGDLFRLRMTDFDIDVNHIIGISESKELVFLNQSFWVCSIDLRKSRLEIKQHKDYPAITIFQHFFVPYDWFAGGRDIVCAFAKRDLILTRGGELAMIRGGFD</sequence>
<dbReference type="InterPro" id="IPR011047">
    <property type="entry name" value="Quinoprotein_ADH-like_sf"/>
</dbReference>
<protein>
    <recommendedName>
        <fullName evidence="6">GPI inositol-deacylase</fullName>
    </recommendedName>
</protein>
<dbReference type="Pfam" id="PF00400">
    <property type="entry name" value="WD40"/>
    <property type="match status" value="1"/>
</dbReference>
<accession>A0ABR4JR25</accession>
<dbReference type="InterPro" id="IPR054471">
    <property type="entry name" value="GPIID_WHD"/>
</dbReference>
<dbReference type="InterPro" id="IPR015943">
    <property type="entry name" value="WD40/YVTN_repeat-like_dom_sf"/>
</dbReference>
<feature type="domain" description="GPI inositol-deacylase winged helix" evidence="2">
    <location>
        <begin position="489"/>
        <end position="578"/>
    </location>
</feature>
<dbReference type="Gene3D" id="3.40.50.1820">
    <property type="entry name" value="alpha/beta hydrolase"/>
    <property type="match status" value="1"/>
</dbReference>
<gene>
    <name evidence="4" type="ORF">BJX68DRAFT_270673</name>
</gene>
<dbReference type="Gene3D" id="3.40.50.300">
    <property type="entry name" value="P-loop containing nucleotide triphosphate hydrolases"/>
    <property type="match status" value="1"/>
</dbReference>
<dbReference type="InterPro" id="IPR027417">
    <property type="entry name" value="P-loop_NTPase"/>
</dbReference>
<dbReference type="GeneID" id="98161895"/>
<dbReference type="EMBL" id="JBFXLR010000051">
    <property type="protein sequence ID" value="KAL2842498.1"/>
    <property type="molecule type" value="Genomic_DNA"/>
</dbReference>
<evidence type="ECO:0000313" key="5">
    <source>
        <dbReference type="Proteomes" id="UP001610444"/>
    </source>
</evidence>
<dbReference type="Gene3D" id="2.130.10.10">
    <property type="entry name" value="YVTN repeat-like/Quinoprotein amine dehydrogenase"/>
    <property type="match status" value="2"/>
</dbReference>
<proteinExistence type="predicted"/>
<evidence type="ECO:0000259" key="3">
    <source>
        <dbReference type="Pfam" id="PF24883"/>
    </source>
</evidence>
<dbReference type="SUPFAM" id="SSF50998">
    <property type="entry name" value="Quinoprotein alcohol dehydrogenase-like"/>
    <property type="match status" value="1"/>
</dbReference>
<organism evidence="4 5">
    <name type="scientific">Aspergillus pseudodeflectus</name>
    <dbReference type="NCBI Taxonomy" id="176178"/>
    <lineage>
        <taxon>Eukaryota</taxon>
        <taxon>Fungi</taxon>
        <taxon>Dikarya</taxon>
        <taxon>Ascomycota</taxon>
        <taxon>Pezizomycotina</taxon>
        <taxon>Eurotiomycetes</taxon>
        <taxon>Eurotiomycetidae</taxon>
        <taxon>Eurotiales</taxon>
        <taxon>Aspergillaceae</taxon>
        <taxon>Aspergillus</taxon>
        <taxon>Aspergillus subgen. Nidulantes</taxon>
    </lineage>
</organism>
<dbReference type="SMART" id="SM00320">
    <property type="entry name" value="WD40"/>
    <property type="match status" value="6"/>
</dbReference>
<dbReference type="SUPFAM" id="SSF53474">
    <property type="entry name" value="alpha/beta-Hydrolases"/>
    <property type="match status" value="1"/>
</dbReference>
<dbReference type="Pfam" id="PF24883">
    <property type="entry name" value="NPHP3_N"/>
    <property type="match status" value="1"/>
</dbReference>
<keyword evidence="5" id="KW-1185">Reference proteome</keyword>
<dbReference type="SUPFAM" id="SSF52540">
    <property type="entry name" value="P-loop containing nucleoside triphosphate hydrolases"/>
    <property type="match status" value="1"/>
</dbReference>
<feature type="domain" description="Nephrocystin 3-like N-terminal" evidence="3">
    <location>
        <begin position="224"/>
        <end position="386"/>
    </location>
</feature>
<evidence type="ECO:0000256" key="1">
    <source>
        <dbReference type="ARBA" id="ARBA00022737"/>
    </source>
</evidence>
<dbReference type="InterPro" id="IPR056884">
    <property type="entry name" value="NPHP3-like_N"/>
</dbReference>
<dbReference type="InterPro" id="IPR029058">
    <property type="entry name" value="AB_hydrolase_fold"/>
</dbReference>
<keyword evidence="1" id="KW-0677">Repeat</keyword>
<evidence type="ECO:0000313" key="4">
    <source>
        <dbReference type="EMBL" id="KAL2842498.1"/>
    </source>
</evidence>
<dbReference type="InterPro" id="IPR001680">
    <property type="entry name" value="WD40_rpt"/>
</dbReference>
<dbReference type="Proteomes" id="UP001610444">
    <property type="component" value="Unassembled WGS sequence"/>
</dbReference>
<evidence type="ECO:0008006" key="6">
    <source>
        <dbReference type="Google" id="ProtNLM"/>
    </source>
</evidence>
<evidence type="ECO:0000259" key="2">
    <source>
        <dbReference type="Pfam" id="PF22939"/>
    </source>
</evidence>